<keyword evidence="4 7" id="KW-0812">Transmembrane</keyword>
<dbReference type="AlphaFoldDB" id="A0A9C7CHP1"/>
<feature type="transmembrane region" description="Helical" evidence="7">
    <location>
        <begin position="71"/>
        <end position="95"/>
    </location>
</feature>
<dbReference type="KEGG" id="pyt:PKF023_03170"/>
<feature type="transmembrane region" description="Helical" evidence="7">
    <location>
        <begin position="262"/>
        <end position="283"/>
    </location>
</feature>
<dbReference type="InterPro" id="IPR003362">
    <property type="entry name" value="Bact_transf"/>
</dbReference>
<feature type="transmembrane region" description="Helical" evidence="7">
    <location>
        <begin position="12"/>
        <end position="29"/>
    </location>
</feature>
<dbReference type="RefSeq" id="WP_281742878.1">
    <property type="nucleotide sequence ID" value="NZ_AP026973.1"/>
</dbReference>
<organism evidence="9">
    <name type="scientific">Polynucleobacter yangtzensis</name>
    <dbReference type="NCBI Taxonomy" id="1743159"/>
    <lineage>
        <taxon>Bacteria</taxon>
        <taxon>Pseudomonadati</taxon>
        <taxon>Pseudomonadota</taxon>
        <taxon>Betaproteobacteria</taxon>
        <taxon>Burkholderiales</taxon>
        <taxon>Burkholderiaceae</taxon>
        <taxon>Polynucleobacter</taxon>
    </lineage>
</organism>
<reference evidence="9" key="1">
    <citation type="submission" date="2022-11" db="EMBL/GenBank/DDBJ databases">
        <title>Complete Genome Sequences of three Polynucleobacter sp. Subcluster PnecC Strains KF022, KF023, and KF032 Isolated from a Shallow Eutrophic Lake in Japan.</title>
        <authorList>
            <person name="Ogata Y."/>
            <person name="Watanabe K."/>
            <person name="Takemine S."/>
            <person name="Shindo C."/>
            <person name="Kurokawa R."/>
            <person name="Suda W."/>
        </authorList>
    </citation>
    <scope>NUCLEOTIDE SEQUENCE</scope>
    <source>
        <strain evidence="9">KF023</strain>
    </source>
</reference>
<protein>
    <submittedName>
        <fullName evidence="9">Undecaprenyl-phosphate glucose phosphotransferase</fullName>
    </submittedName>
</protein>
<evidence type="ECO:0000256" key="2">
    <source>
        <dbReference type="ARBA" id="ARBA00006464"/>
    </source>
</evidence>
<dbReference type="Proteomes" id="UP001211097">
    <property type="component" value="Chromosome"/>
</dbReference>
<evidence type="ECO:0000256" key="6">
    <source>
        <dbReference type="ARBA" id="ARBA00023136"/>
    </source>
</evidence>
<evidence type="ECO:0000256" key="4">
    <source>
        <dbReference type="ARBA" id="ARBA00022692"/>
    </source>
</evidence>
<dbReference type="Pfam" id="PF13727">
    <property type="entry name" value="CoA_binding_3"/>
    <property type="match status" value="1"/>
</dbReference>
<feature type="transmembrane region" description="Helical" evidence="7">
    <location>
        <begin position="107"/>
        <end position="129"/>
    </location>
</feature>
<gene>
    <name evidence="9" type="primary">wcaJ</name>
    <name evidence="9" type="ORF">PKF023_03170</name>
</gene>
<feature type="transmembrane region" description="Helical" evidence="7">
    <location>
        <begin position="41"/>
        <end position="59"/>
    </location>
</feature>
<name>A0A9C7CHP1_9BURK</name>
<evidence type="ECO:0000256" key="7">
    <source>
        <dbReference type="SAM" id="Phobius"/>
    </source>
</evidence>
<feature type="domain" description="Bacterial sugar transferase" evidence="8">
    <location>
        <begin position="257"/>
        <end position="435"/>
    </location>
</feature>
<evidence type="ECO:0000256" key="5">
    <source>
        <dbReference type="ARBA" id="ARBA00022989"/>
    </source>
</evidence>
<dbReference type="EMBL" id="AP026973">
    <property type="protein sequence ID" value="BDT76514.1"/>
    <property type="molecule type" value="Genomic_DNA"/>
</dbReference>
<evidence type="ECO:0000313" key="9">
    <source>
        <dbReference type="EMBL" id="BDT76514.1"/>
    </source>
</evidence>
<dbReference type="InterPro" id="IPR017473">
    <property type="entry name" value="Undecaprenyl-P_gluc_Ptfrase"/>
</dbReference>
<evidence type="ECO:0000259" key="8">
    <source>
        <dbReference type="Pfam" id="PF02397"/>
    </source>
</evidence>
<keyword evidence="3" id="KW-0808">Transferase</keyword>
<dbReference type="PANTHER" id="PTHR30576:SF0">
    <property type="entry name" value="UNDECAPRENYL-PHOSPHATE N-ACETYLGALACTOSAMINYL 1-PHOSPHATE TRANSFERASE-RELATED"/>
    <property type="match status" value="1"/>
</dbReference>
<evidence type="ECO:0000256" key="1">
    <source>
        <dbReference type="ARBA" id="ARBA00004141"/>
    </source>
</evidence>
<sequence>MAFPKFLPSTIARMVDLLVFVICGFLAFYSYDAYQDAHLDIGRYALLIFLGALTFIFLSNRLYRSWRSEGFFKLIQSIGTVIAKTWILIIFGLFFTKTNDYYSRTWIVAWAIYAFFGLLIARYLMYVVLGRLRILGMNQKHVAIIGSSGTAKELQERIARSPWSGFKVGRFLTNPKQEDLDDLAKESFDEIWLALAMDEQHQIGVLMEGLKNSTANVRLVPDWFSYRLINHGVSEVLGVEMVDLYGTPMTGSNLLVKTIEDIGLSLFIVILLSPVYLVLAIMVKVSSPGPIFYRQPRVGWNGEIFEILKFRTMPVNTEKEGIVWGNSAQKAISPIGRWMRKTSLDELPQFFNVLKGQMSIVGPRPERPEFVEKFKNEIPGYMKKHLVKAGITGWAQIHGWRGDTDLQTRIEYDLFYIDNWSLMLDLKIIFYTPWRGLVNKNAY</sequence>
<comment type="similarity">
    <text evidence="2">Belongs to the bacterial sugar transferase family.</text>
</comment>
<accession>A0A9C7CHP1</accession>
<dbReference type="GO" id="GO:0016020">
    <property type="term" value="C:membrane"/>
    <property type="evidence" value="ECO:0007669"/>
    <property type="project" value="UniProtKB-SubCell"/>
</dbReference>
<dbReference type="InterPro" id="IPR017475">
    <property type="entry name" value="EPS_sugar_tfrase"/>
</dbReference>
<dbReference type="NCBIfam" id="TIGR03025">
    <property type="entry name" value="EPS_sugtrans"/>
    <property type="match status" value="1"/>
</dbReference>
<keyword evidence="5 7" id="KW-1133">Transmembrane helix</keyword>
<dbReference type="Pfam" id="PF02397">
    <property type="entry name" value="Bac_transf"/>
    <property type="match status" value="1"/>
</dbReference>
<proteinExistence type="inferred from homology"/>
<dbReference type="PANTHER" id="PTHR30576">
    <property type="entry name" value="COLANIC BIOSYNTHESIS UDP-GLUCOSE LIPID CARRIER TRANSFERASE"/>
    <property type="match status" value="1"/>
</dbReference>
<evidence type="ECO:0000256" key="3">
    <source>
        <dbReference type="ARBA" id="ARBA00022679"/>
    </source>
</evidence>
<dbReference type="NCBIfam" id="TIGR03023">
    <property type="entry name" value="WcaJ_sugtrans"/>
    <property type="match status" value="1"/>
</dbReference>
<comment type="subcellular location">
    <subcellularLocation>
        <location evidence="1">Membrane</location>
        <topology evidence="1">Multi-pass membrane protein</topology>
    </subcellularLocation>
</comment>
<keyword evidence="6 7" id="KW-0472">Membrane</keyword>
<dbReference type="GO" id="GO:0016780">
    <property type="term" value="F:phosphotransferase activity, for other substituted phosphate groups"/>
    <property type="evidence" value="ECO:0007669"/>
    <property type="project" value="TreeGrafter"/>
</dbReference>